<proteinExistence type="predicted"/>
<feature type="non-terminal residue" evidence="1">
    <location>
        <position position="91"/>
    </location>
</feature>
<reference evidence="1" key="1">
    <citation type="submission" date="2023-10" db="EMBL/GenBank/DDBJ databases">
        <title>Genome assembly of Pristionchus species.</title>
        <authorList>
            <person name="Yoshida K."/>
            <person name="Sommer R.J."/>
        </authorList>
    </citation>
    <scope>NUCLEOTIDE SEQUENCE</scope>
    <source>
        <strain evidence="1">RS0144</strain>
    </source>
</reference>
<sequence>EVLASLDGQLLAVLALVTLHLQHDLLRRLGLLMLNGLGLSTVSGLFPVVATTSLNVLRLLGLLVLSDLVRCVLAALSVAESAPRFGNVNHS</sequence>
<organism evidence="1 2">
    <name type="scientific">Pristionchus entomophagus</name>
    <dbReference type="NCBI Taxonomy" id="358040"/>
    <lineage>
        <taxon>Eukaryota</taxon>
        <taxon>Metazoa</taxon>
        <taxon>Ecdysozoa</taxon>
        <taxon>Nematoda</taxon>
        <taxon>Chromadorea</taxon>
        <taxon>Rhabditida</taxon>
        <taxon>Rhabditina</taxon>
        <taxon>Diplogasteromorpha</taxon>
        <taxon>Diplogasteroidea</taxon>
        <taxon>Neodiplogasteridae</taxon>
        <taxon>Pristionchus</taxon>
    </lineage>
</organism>
<name>A0AAV5TXF2_9BILA</name>
<comment type="caution">
    <text evidence="1">The sequence shown here is derived from an EMBL/GenBank/DDBJ whole genome shotgun (WGS) entry which is preliminary data.</text>
</comment>
<accession>A0AAV5TXF2</accession>
<evidence type="ECO:0000313" key="2">
    <source>
        <dbReference type="Proteomes" id="UP001432027"/>
    </source>
</evidence>
<gene>
    <name evidence="1" type="ORF">PENTCL1PPCAC_21047</name>
</gene>
<keyword evidence="2" id="KW-1185">Reference proteome</keyword>
<dbReference type="Proteomes" id="UP001432027">
    <property type="component" value="Unassembled WGS sequence"/>
</dbReference>
<dbReference type="EMBL" id="BTSX01000005">
    <property type="protein sequence ID" value="GMS98872.1"/>
    <property type="molecule type" value="Genomic_DNA"/>
</dbReference>
<evidence type="ECO:0000313" key="1">
    <source>
        <dbReference type="EMBL" id="GMS98872.1"/>
    </source>
</evidence>
<evidence type="ECO:0008006" key="3">
    <source>
        <dbReference type="Google" id="ProtNLM"/>
    </source>
</evidence>
<feature type="non-terminal residue" evidence="1">
    <location>
        <position position="1"/>
    </location>
</feature>
<protein>
    <recommendedName>
        <fullName evidence="3">G protein-coupled receptor</fullName>
    </recommendedName>
</protein>
<dbReference type="AlphaFoldDB" id="A0AAV5TXF2"/>